<dbReference type="Gene3D" id="1.20.1280.50">
    <property type="match status" value="1"/>
</dbReference>
<dbReference type="AlphaFoldDB" id="A0A8H7LWY8"/>
<comment type="caution">
    <text evidence="2">The sequence shown here is derived from an EMBL/GenBank/DDBJ whole genome shotgun (WGS) entry which is preliminary data.</text>
</comment>
<organism evidence="2 3">
    <name type="scientific">Rhizoctonia solani</name>
    <dbReference type="NCBI Taxonomy" id="456999"/>
    <lineage>
        <taxon>Eukaryota</taxon>
        <taxon>Fungi</taxon>
        <taxon>Dikarya</taxon>
        <taxon>Basidiomycota</taxon>
        <taxon>Agaricomycotina</taxon>
        <taxon>Agaricomycetes</taxon>
        <taxon>Cantharellales</taxon>
        <taxon>Ceratobasidiaceae</taxon>
        <taxon>Rhizoctonia</taxon>
    </lineage>
</organism>
<dbReference type="Pfam" id="PF12937">
    <property type="entry name" value="F-box-like"/>
    <property type="match status" value="1"/>
</dbReference>
<reference evidence="2" key="1">
    <citation type="submission" date="2020-09" db="EMBL/GenBank/DDBJ databases">
        <title>Comparative genome analyses of four rice-infecting Rhizoctonia solani isolates reveal extensive enrichment of homogalacturonan modification genes.</title>
        <authorList>
            <person name="Lee D.-Y."/>
            <person name="Jeon J."/>
            <person name="Kim K.-T."/>
            <person name="Cheong K."/>
            <person name="Song H."/>
            <person name="Choi G."/>
            <person name="Ko J."/>
            <person name="Opiyo S.O."/>
            <person name="Zuo S."/>
            <person name="Madhav S."/>
            <person name="Lee Y.-H."/>
            <person name="Wang G.-L."/>
        </authorList>
    </citation>
    <scope>NUCLEOTIDE SEQUENCE</scope>
    <source>
        <strain evidence="2">AG1-IA B2</strain>
    </source>
</reference>
<evidence type="ECO:0000259" key="1">
    <source>
        <dbReference type="Pfam" id="PF12937"/>
    </source>
</evidence>
<gene>
    <name evidence="2" type="ORF">RHS01_10707</name>
</gene>
<protein>
    <submittedName>
        <fullName evidence="2">F-box-like</fullName>
    </submittedName>
</protein>
<evidence type="ECO:0000313" key="3">
    <source>
        <dbReference type="Proteomes" id="UP000614334"/>
    </source>
</evidence>
<name>A0A8H7LWY8_9AGAM</name>
<evidence type="ECO:0000313" key="2">
    <source>
        <dbReference type="EMBL" id="KAF8748578.1"/>
    </source>
</evidence>
<sequence>MLFCTTNLNYDYSQDSAAQDYLDRKITLVRGRRDSLTATESMISQSQTILNAALSQFRPLASIQRLPNELLSRVFNLAIPPYCRWAQFDDPDILLDITSVCRRWRKLAIQTPSLWSHVDFYLTDYEKDPPPPRIEQMWLERAKGTPLHLVEILVPYASQIITLELFYFELRYIIETLTEIRLAQGITNPINTLHINGTGPTGSSRSNSPTPAWPASLFKGLSEIHIGELGEIHCPTLYQLASILNYADTRNYPRVHLPHLRFLGLHGVFQHNQRNILSILQPVAWSCILKSTCIWTTNDFAATTSFITTFHVTSLCLWPPPWFNYDNPEIKRYLPFAQAVHTLLIPLEEGGTDEQLDALLTTNQAGASLPRLPNLKTLCLMAARFWPSGIKSLEKVVSTYSLNKIALIACGTGLSHARGPGDERLRIKFEGMLQRIPQRVPEFVFEHGYVFGSNGPWHMRLQKRLIGLID</sequence>
<proteinExistence type="predicted"/>
<accession>A0A8H7LWY8</accession>
<dbReference type="Proteomes" id="UP000614334">
    <property type="component" value="Unassembled WGS sequence"/>
</dbReference>
<dbReference type="InterPro" id="IPR001810">
    <property type="entry name" value="F-box_dom"/>
</dbReference>
<feature type="domain" description="F-box" evidence="1">
    <location>
        <begin position="63"/>
        <end position="120"/>
    </location>
</feature>
<dbReference type="EMBL" id="JACYCF010000036">
    <property type="protein sequence ID" value="KAF8748578.1"/>
    <property type="molecule type" value="Genomic_DNA"/>
</dbReference>